<comment type="caution">
    <text evidence="2">The sequence shown here is derived from an EMBL/GenBank/DDBJ whole genome shotgun (WGS) entry which is preliminary data.</text>
</comment>
<sequence length="142" mass="15610">MAKFYIVNDSNSNKLWLVDMETRSAECLDRDVIESLGLAGHEFLNSISGLTGNDMVARDGRSDPSERIFAFDGRTDPSERAFSFDARSDPSDRAFSFDGRSGPSDRAFSFDGRSDPSDRAFSFDSRSNPSERMSSASPAGLN</sequence>
<dbReference type="RefSeq" id="WP_106709370.1">
    <property type="nucleotide sequence ID" value="NZ_PGGO01000001.1"/>
</dbReference>
<gene>
    <name evidence="2" type="ORF">CU102_02595</name>
</gene>
<evidence type="ECO:0000256" key="1">
    <source>
        <dbReference type="SAM" id="MobiDB-lite"/>
    </source>
</evidence>
<feature type="compositionally biased region" description="Polar residues" evidence="1">
    <location>
        <begin position="124"/>
        <end position="142"/>
    </location>
</feature>
<accession>A0A2P7BWW0</accession>
<organism evidence="2 3">
    <name type="scientific">Phyllobacterium brassicacearum</name>
    <dbReference type="NCBI Taxonomy" id="314235"/>
    <lineage>
        <taxon>Bacteria</taxon>
        <taxon>Pseudomonadati</taxon>
        <taxon>Pseudomonadota</taxon>
        <taxon>Alphaproteobacteria</taxon>
        <taxon>Hyphomicrobiales</taxon>
        <taxon>Phyllobacteriaceae</taxon>
        <taxon>Phyllobacterium</taxon>
    </lineage>
</organism>
<dbReference type="OrthoDB" id="8117213at2"/>
<dbReference type="Proteomes" id="UP000241444">
    <property type="component" value="Unassembled WGS sequence"/>
</dbReference>
<protein>
    <submittedName>
        <fullName evidence="2">Uncharacterized protein</fullName>
    </submittedName>
</protein>
<reference evidence="3" key="1">
    <citation type="submission" date="2017-11" db="EMBL/GenBank/DDBJ databases">
        <authorList>
            <person name="Kuznetsova I."/>
            <person name="Sazanova A."/>
            <person name="Chirak E."/>
            <person name="Safronova V."/>
            <person name="Willems A."/>
        </authorList>
    </citation>
    <scope>NUCLEOTIDE SEQUENCE [LARGE SCALE GENOMIC DNA]</scope>
    <source>
        <strain evidence="3">STM 196</strain>
    </source>
</reference>
<dbReference type="EMBL" id="PGGO01000001">
    <property type="protein sequence ID" value="PSH70953.1"/>
    <property type="molecule type" value="Genomic_DNA"/>
</dbReference>
<feature type="region of interest" description="Disordered" evidence="1">
    <location>
        <begin position="80"/>
        <end position="142"/>
    </location>
</feature>
<dbReference type="AlphaFoldDB" id="A0A2P7BWW0"/>
<keyword evidence="3" id="KW-1185">Reference proteome</keyword>
<name>A0A2P7BWW0_9HYPH</name>
<evidence type="ECO:0000313" key="2">
    <source>
        <dbReference type="EMBL" id="PSH70953.1"/>
    </source>
</evidence>
<proteinExistence type="predicted"/>
<evidence type="ECO:0000313" key="3">
    <source>
        <dbReference type="Proteomes" id="UP000241444"/>
    </source>
</evidence>